<sequence>MRILFIIPNLTLGGIQKQVLKLATELTKYGYYPIIAGVNKCSKDFIEELKKESIEYYDFSPWWKKRFWSNKHLSIFNSVRINRIIYKKLKPEVIFSYTYSIAKIVNTAWQFSNAKKSFFMERSGVERYKTKANLLDTWAVKNSSLLITNSKHASKELAIYFGVSETRTSYITNFIERSTKELDTLFIADHLQGKKSFLMTANFFSSKNHELLVQSWKQFAKRYKDVALILIGQSLNHPFEPYYDEKNSIYYLGSLKNANAFIKNVDVTILASYVEGCPNVVLEYLAEGKIFIGSDIPAIREIIPDQYHNTLLFDNHSIPECLSKLEFALNNIENKTIINHCKEFVLKNYSLNEMMLKYLKILDHV</sequence>
<dbReference type="CDD" id="cd03801">
    <property type="entry name" value="GT4_PimA-like"/>
    <property type="match status" value="1"/>
</dbReference>
<name>A0ABQ1LQQ6_9BACT</name>
<proteinExistence type="predicted"/>
<dbReference type="EMBL" id="BMEC01000003">
    <property type="protein sequence ID" value="GGC28268.1"/>
    <property type="molecule type" value="Genomic_DNA"/>
</dbReference>
<organism evidence="2 3">
    <name type="scientific">Marivirga lumbricoides</name>
    <dbReference type="NCBI Taxonomy" id="1046115"/>
    <lineage>
        <taxon>Bacteria</taxon>
        <taxon>Pseudomonadati</taxon>
        <taxon>Bacteroidota</taxon>
        <taxon>Cytophagia</taxon>
        <taxon>Cytophagales</taxon>
        <taxon>Marivirgaceae</taxon>
        <taxon>Marivirga</taxon>
    </lineage>
</organism>
<keyword evidence="1" id="KW-0808">Transferase</keyword>
<dbReference type="PANTHER" id="PTHR46401">
    <property type="entry name" value="GLYCOSYLTRANSFERASE WBBK-RELATED"/>
    <property type="match status" value="1"/>
</dbReference>
<reference evidence="3" key="1">
    <citation type="journal article" date="2019" name="Int. J. Syst. Evol. Microbiol.">
        <title>The Global Catalogue of Microorganisms (GCM) 10K type strain sequencing project: providing services to taxonomists for standard genome sequencing and annotation.</title>
        <authorList>
            <consortium name="The Broad Institute Genomics Platform"/>
            <consortium name="The Broad Institute Genome Sequencing Center for Infectious Disease"/>
            <person name="Wu L."/>
            <person name="Ma J."/>
        </authorList>
    </citation>
    <scope>NUCLEOTIDE SEQUENCE [LARGE SCALE GENOMIC DNA]</scope>
    <source>
        <strain evidence="3">CGMCC 1.10832</strain>
    </source>
</reference>
<dbReference type="Proteomes" id="UP000636010">
    <property type="component" value="Unassembled WGS sequence"/>
</dbReference>
<dbReference type="Gene3D" id="3.40.50.2000">
    <property type="entry name" value="Glycogen Phosphorylase B"/>
    <property type="match status" value="2"/>
</dbReference>
<keyword evidence="3" id="KW-1185">Reference proteome</keyword>
<protein>
    <recommendedName>
        <fullName evidence="4">Glycosyltransferase</fullName>
    </recommendedName>
</protein>
<dbReference type="SUPFAM" id="SSF53756">
    <property type="entry name" value="UDP-Glycosyltransferase/glycogen phosphorylase"/>
    <property type="match status" value="1"/>
</dbReference>
<evidence type="ECO:0008006" key="4">
    <source>
        <dbReference type="Google" id="ProtNLM"/>
    </source>
</evidence>
<evidence type="ECO:0000256" key="1">
    <source>
        <dbReference type="ARBA" id="ARBA00022679"/>
    </source>
</evidence>
<accession>A0ABQ1LQQ6</accession>
<comment type="caution">
    <text evidence="2">The sequence shown here is derived from an EMBL/GenBank/DDBJ whole genome shotgun (WGS) entry which is preliminary data.</text>
</comment>
<evidence type="ECO:0000313" key="3">
    <source>
        <dbReference type="Proteomes" id="UP000636010"/>
    </source>
</evidence>
<evidence type="ECO:0000313" key="2">
    <source>
        <dbReference type="EMBL" id="GGC28268.1"/>
    </source>
</evidence>
<dbReference type="PANTHER" id="PTHR46401:SF2">
    <property type="entry name" value="GLYCOSYLTRANSFERASE WBBK-RELATED"/>
    <property type="match status" value="1"/>
</dbReference>
<gene>
    <name evidence="2" type="ORF">GCM10011506_12060</name>
</gene>
<dbReference type="Pfam" id="PF13692">
    <property type="entry name" value="Glyco_trans_1_4"/>
    <property type="match status" value="1"/>
</dbReference>